<sequence>MTICSCNPSQQRYKHLSSAACAPTIFPQTSLIEKGANVQTMEHRLMLPFPHPPYPSSGLRYINNVVVVSISHRKQVTTTAQHLVLLARRNTRKGKRRKWQVLTLTVNFSGSQTVRLSD</sequence>
<reference evidence="1 3" key="1">
    <citation type="journal article" date="2014" name="BMC Genomics">
        <title>Genome sequence of Anopheles sinensis provides insight into genetics basis of mosquito competence for malaria parasites.</title>
        <authorList>
            <person name="Zhou D."/>
            <person name="Zhang D."/>
            <person name="Ding G."/>
            <person name="Shi L."/>
            <person name="Hou Q."/>
            <person name="Ye Y."/>
            <person name="Xu Y."/>
            <person name="Zhou H."/>
            <person name="Xiong C."/>
            <person name="Li S."/>
            <person name="Yu J."/>
            <person name="Hong S."/>
            <person name="Yu X."/>
            <person name="Zou P."/>
            <person name="Chen C."/>
            <person name="Chang X."/>
            <person name="Wang W."/>
            <person name="Lv Y."/>
            <person name="Sun Y."/>
            <person name="Ma L."/>
            <person name="Shen B."/>
            <person name="Zhu C."/>
        </authorList>
    </citation>
    <scope>NUCLEOTIDE SEQUENCE [LARGE SCALE GENOMIC DNA]</scope>
</reference>
<evidence type="ECO:0000313" key="3">
    <source>
        <dbReference type="Proteomes" id="UP000030765"/>
    </source>
</evidence>
<dbReference type="EnsemblMetazoa" id="ASIC019638-RA">
    <property type="protein sequence ID" value="ASIC019638-PA"/>
    <property type="gene ID" value="ASIC019638"/>
</dbReference>
<evidence type="ECO:0000313" key="1">
    <source>
        <dbReference type="EMBL" id="KFB51569.1"/>
    </source>
</evidence>
<keyword evidence="3" id="KW-1185">Reference proteome</keyword>
<dbReference type="EMBL" id="ATLV01024523">
    <property type="status" value="NOT_ANNOTATED_CDS"/>
    <property type="molecule type" value="Genomic_DNA"/>
</dbReference>
<organism evidence="1">
    <name type="scientific">Anopheles sinensis</name>
    <name type="common">Mosquito</name>
    <dbReference type="NCBI Taxonomy" id="74873"/>
    <lineage>
        <taxon>Eukaryota</taxon>
        <taxon>Metazoa</taxon>
        <taxon>Ecdysozoa</taxon>
        <taxon>Arthropoda</taxon>
        <taxon>Hexapoda</taxon>
        <taxon>Insecta</taxon>
        <taxon>Pterygota</taxon>
        <taxon>Neoptera</taxon>
        <taxon>Endopterygota</taxon>
        <taxon>Diptera</taxon>
        <taxon>Nematocera</taxon>
        <taxon>Culicoidea</taxon>
        <taxon>Culicidae</taxon>
        <taxon>Anophelinae</taxon>
        <taxon>Anopheles</taxon>
    </lineage>
</organism>
<dbReference type="EMBL" id="KE525352">
    <property type="protein sequence ID" value="KFB51569.1"/>
    <property type="molecule type" value="Genomic_DNA"/>
</dbReference>
<accession>A0A084WMX5</accession>
<proteinExistence type="predicted"/>
<name>A0A084WMX5_ANOSI</name>
<gene>
    <name evidence="1" type="ORF">ZHAS_00019638</name>
</gene>
<dbReference type="AlphaFoldDB" id="A0A084WMX5"/>
<dbReference type="VEuPathDB" id="VectorBase:ASIC019638"/>
<reference evidence="2" key="2">
    <citation type="submission" date="2020-05" db="UniProtKB">
        <authorList>
            <consortium name="EnsemblMetazoa"/>
        </authorList>
    </citation>
    <scope>IDENTIFICATION</scope>
</reference>
<evidence type="ECO:0000313" key="2">
    <source>
        <dbReference type="EnsemblMetazoa" id="ASIC019638-PA"/>
    </source>
</evidence>
<dbReference type="Proteomes" id="UP000030765">
    <property type="component" value="Unassembled WGS sequence"/>
</dbReference>
<protein>
    <submittedName>
        <fullName evidence="1 2">Rpn5p</fullName>
    </submittedName>
</protein>